<keyword evidence="2" id="KW-0488">Methylation</keyword>
<evidence type="ECO:0000256" key="7">
    <source>
        <dbReference type="SAM" id="Phobius"/>
    </source>
</evidence>
<evidence type="ECO:0000256" key="6">
    <source>
        <dbReference type="SAM" id="MobiDB-lite"/>
    </source>
</evidence>
<dbReference type="Pfam" id="PF08334">
    <property type="entry name" value="T2SSG"/>
    <property type="match status" value="1"/>
</dbReference>
<dbReference type="InParanoid" id="P74549"/>
<proteinExistence type="predicted"/>
<keyword evidence="5 7" id="KW-0472">Membrane</keyword>
<organism evidence="9 10">
    <name type="scientific">Synechocystis sp. (strain ATCC 27184 / PCC 6803 / Kazusa)</name>
    <dbReference type="NCBI Taxonomy" id="1111708"/>
    <lineage>
        <taxon>Bacteria</taxon>
        <taxon>Bacillati</taxon>
        <taxon>Cyanobacteriota</taxon>
        <taxon>Cyanophyceae</taxon>
        <taxon>Synechococcales</taxon>
        <taxon>Merismopediaceae</taxon>
        <taxon>Synechocystis</taxon>
    </lineage>
</organism>
<dbReference type="PRINTS" id="PR00813">
    <property type="entry name" value="BCTERIALGSPG"/>
</dbReference>
<dbReference type="PANTHER" id="PTHR30093:SF44">
    <property type="entry name" value="TYPE II SECRETION SYSTEM CORE PROTEIN G"/>
    <property type="match status" value="1"/>
</dbReference>
<dbReference type="InterPro" id="IPR000983">
    <property type="entry name" value="Bac_GSPG_pilin"/>
</dbReference>
<dbReference type="InterPro" id="IPR013545">
    <property type="entry name" value="T2SS_protein-GspG_C"/>
</dbReference>
<dbReference type="EMBL" id="BA000022">
    <property type="protein sequence ID" value="BAA18656.1"/>
    <property type="molecule type" value="Genomic_DNA"/>
</dbReference>
<dbReference type="AlphaFoldDB" id="P74549"/>
<comment type="subcellular location">
    <subcellularLocation>
        <location evidence="1">Membrane</location>
        <topology evidence="1">Single-pass membrane protein</topology>
    </subcellularLocation>
</comment>
<keyword evidence="3 7" id="KW-0812">Transmembrane</keyword>
<dbReference type="PaxDb" id="1148-1653745"/>
<feature type="transmembrane region" description="Helical" evidence="7">
    <location>
        <begin position="26"/>
        <end position="50"/>
    </location>
</feature>
<evidence type="ECO:0000256" key="2">
    <source>
        <dbReference type="ARBA" id="ARBA00022481"/>
    </source>
</evidence>
<dbReference type="GO" id="GO:0015628">
    <property type="term" value="P:protein secretion by the type II secretion system"/>
    <property type="evidence" value="ECO:0007669"/>
    <property type="project" value="InterPro"/>
</dbReference>
<evidence type="ECO:0000256" key="3">
    <source>
        <dbReference type="ARBA" id="ARBA00022692"/>
    </source>
</evidence>
<feature type="region of interest" description="Disordered" evidence="6">
    <location>
        <begin position="136"/>
        <end position="156"/>
    </location>
</feature>
<evidence type="ECO:0000313" key="9">
    <source>
        <dbReference type="EMBL" id="BAA18656.1"/>
    </source>
</evidence>
<accession>P74549</accession>
<evidence type="ECO:0000256" key="5">
    <source>
        <dbReference type="ARBA" id="ARBA00023136"/>
    </source>
</evidence>
<evidence type="ECO:0000313" key="10">
    <source>
        <dbReference type="Proteomes" id="UP000001425"/>
    </source>
</evidence>
<dbReference type="GO" id="GO:0015627">
    <property type="term" value="C:type II protein secretion system complex"/>
    <property type="evidence" value="ECO:0007669"/>
    <property type="project" value="InterPro"/>
</dbReference>
<dbReference type="InterPro" id="IPR045584">
    <property type="entry name" value="Pilin-like"/>
</dbReference>
<evidence type="ECO:0000256" key="1">
    <source>
        <dbReference type="ARBA" id="ARBA00004167"/>
    </source>
</evidence>
<dbReference type="PIR" id="S76744">
    <property type="entry name" value="S76744"/>
</dbReference>
<dbReference type="PROSITE" id="PS00409">
    <property type="entry name" value="PROKAR_NTER_METHYL"/>
    <property type="match status" value="1"/>
</dbReference>
<dbReference type="eggNOG" id="COG2165">
    <property type="taxonomic scope" value="Bacteria"/>
</dbReference>
<reference evidence="9 10" key="2">
    <citation type="journal article" date="1996" name="DNA Res.">
        <title>Sequence analysis of the genome of the unicellular cyanobacterium Synechocystis sp. strain PCC6803. II. Sequence determination of the entire genome and assignment of potential protein-coding regions.</title>
        <authorList>
            <person name="Kaneko T."/>
            <person name="Sato S."/>
            <person name="Kotani H."/>
            <person name="Tanaka A."/>
            <person name="Asamizu E."/>
            <person name="Nakamura Y."/>
            <person name="Miyajima N."/>
            <person name="Hirosawa M."/>
            <person name="Sugiura M."/>
            <person name="Sasamoto S."/>
            <person name="Kimura T."/>
            <person name="Hosouchi T."/>
            <person name="Matsuno A."/>
            <person name="Muraki A."/>
            <person name="Nakazaki N."/>
            <person name="Naruo K."/>
            <person name="Okumura S."/>
            <person name="Shimpo S."/>
            <person name="Takeuchi C."/>
            <person name="Wada T."/>
            <person name="Watanabe A."/>
            <person name="Yamada M."/>
            <person name="Yasuda M."/>
            <person name="Tabata S."/>
        </authorList>
    </citation>
    <scope>NUCLEOTIDE SEQUENCE [LARGE SCALE GENOMIC DNA]</scope>
    <source>
        <strain evidence="10">ATCC 27184 / PCC 6803 / Kazusa</strain>
    </source>
</reference>
<dbReference type="EnsemblBacteria" id="BAA18656">
    <property type="protein sequence ID" value="BAA18656"/>
    <property type="gene ID" value="BAA18656"/>
</dbReference>
<evidence type="ECO:0000256" key="4">
    <source>
        <dbReference type="ARBA" id="ARBA00022989"/>
    </source>
</evidence>
<dbReference type="InterPro" id="IPR012902">
    <property type="entry name" value="N_methyl_site"/>
</dbReference>
<keyword evidence="10" id="KW-1185">Reference proteome</keyword>
<dbReference type="SUPFAM" id="SSF54523">
    <property type="entry name" value="Pili subunits"/>
    <property type="match status" value="1"/>
</dbReference>
<dbReference type="Gene3D" id="3.30.700.10">
    <property type="entry name" value="Glycoprotein, Type 4 Pilin"/>
    <property type="match status" value="1"/>
</dbReference>
<gene>
    <name evidence="9" type="ordered locus">slr1456</name>
</gene>
<dbReference type="STRING" id="1148.gene:10500422"/>
<dbReference type="KEGG" id="syn:slr1456"/>
<sequence length="175" mass="19313">MNSSKTAFRGHNVFLLRHALACSTGFTLLEILVVVIVIGILGAIAVPNLLAQVDKARYSEAKTQMSCMAKELTVYRYEHGTFPPDVNRNIKPAGIECFYTRQSGQVPFDSQYDYDRHGSQCYAHISFFGKDGERDAPTAGSPVYPNPGLYDHSETNPNSDDWVYSLGLNPGGIEC</sequence>
<dbReference type="Proteomes" id="UP000001425">
    <property type="component" value="Chromosome"/>
</dbReference>
<keyword evidence="4 7" id="KW-1133">Transmembrane helix</keyword>
<evidence type="ECO:0000259" key="8">
    <source>
        <dbReference type="Pfam" id="PF08334"/>
    </source>
</evidence>
<protein>
    <submittedName>
        <fullName evidence="9">General secretion pathway protein G</fullName>
    </submittedName>
</protein>
<name>P74549_SYNY3</name>
<feature type="domain" description="Type II secretion system protein GspG C-terminal" evidence="8">
    <location>
        <begin position="48"/>
        <end position="136"/>
    </location>
</feature>
<dbReference type="NCBIfam" id="TIGR02532">
    <property type="entry name" value="IV_pilin_GFxxxE"/>
    <property type="match status" value="1"/>
</dbReference>
<dbReference type="PANTHER" id="PTHR30093">
    <property type="entry name" value="GENERAL SECRETION PATHWAY PROTEIN G"/>
    <property type="match status" value="1"/>
</dbReference>
<reference evidence="9 10" key="1">
    <citation type="journal article" date="1995" name="DNA Res.">
        <title>Sequence analysis of the genome of the unicellular cyanobacterium Synechocystis sp. strain PCC6803. I. Sequence features in the 1 Mb region from map positions 64% to 92% of the genome.</title>
        <authorList>
            <person name="Kaneko T."/>
            <person name="Tanaka A."/>
            <person name="Sato S."/>
            <person name="Kotani H."/>
            <person name="Sazuka T."/>
            <person name="Miyajima N."/>
            <person name="Sugiura M."/>
            <person name="Tabata S."/>
        </authorList>
    </citation>
    <scope>NUCLEOTIDE SEQUENCE [LARGE SCALE GENOMIC DNA]</scope>
    <source>
        <strain evidence="10">ATCC 27184 / PCC 6803 / Kazusa</strain>
    </source>
</reference>
<dbReference type="GO" id="GO:0016020">
    <property type="term" value="C:membrane"/>
    <property type="evidence" value="ECO:0007669"/>
    <property type="project" value="UniProtKB-SubCell"/>
</dbReference>